<proteinExistence type="inferred from homology"/>
<dbReference type="InterPro" id="IPR039993">
    <property type="entry name" value="NDUFB10"/>
</dbReference>
<comment type="subcellular location">
    <subcellularLocation>
        <location evidence="1">Mitochondrion inner membrane</location>
        <topology evidence="1">Peripheral membrane protein</topology>
        <orientation evidence="1">Matrix side</orientation>
    </subcellularLocation>
</comment>
<gene>
    <name evidence="10" type="ORF">DGYR_LOCUS2067</name>
</gene>
<dbReference type="InterPro" id="IPR019377">
    <property type="entry name" value="NADH_UbQ_OxRdtase_su10"/>
</dbReference>
<name>A0A7I8V9K8_9ANNE</name>
<organism evidence="10 11">
    <name type="scientific">Dimorphilus gyrociliatus</name>
    <dbReference type="NCBI Taxonomy" id="2664684"/>
    <lineage>
        <taxon>Eukaryota</taxon>
        <taxon>Metazoa</taxon>
        <taxon>Spiralia</taxon>
        <taxon>Lophotrochozoa</taxon>
        <taxon>Annelida</taxon>
        <taxon>Polychaeta</taxon>
        <taxon>Polychaeta incertae sedis</taxon>
        <taxon>Dinophilidae</taxon>
        <taxon>Dimorphilus</taxon>
    </lineage>
</organism>
<dbReference type="PANTHER" id="PTHR13094">
    <property type="entry name" value="NADH-UBIQUINONE OXIDOREDUCTASE PDSW SUBUNIT"/>
    <property type="match status" value="1"/>
</dbReference>
<evidence type="ECO:0000313" key="11">
    <source>
        <dbReference type="Proteomes" id="UP000549394"/>
    </source>
</evidence>
<dbReference type="GO" id="GO:0045271">
    <property type="term" value="C:respiratory chain complex I"/>
    <property type="evidence" value="ECO:0007669"/>
    <property type="project" value="UniProtKB-ARBA"/>
</dbReference>
<dbReference type="EMBL" id="CAJFCJ010000003">
    <property type="protein sequence ID" value="CAD5113018.1"/>
    <property type="molecule type" value="Genomic_DNA"/>
</dbReference>
<keyword evidence="8" id="KW-0496">Mitochondrion</keyword>
<accession>A0A7I8V9K8</accession>
<evidence type="ECO:0000256" key="7">
    <source>
        <dbReference type="ARBA" id="ARBA00022982"/>
    </source>
</evidence>
<evidence type="ECO:0000256" key="4">
    <source>
        <dbReference type="ARBA" id="ARBA00022448"/>
    </source>
</evidence>
<evidence type="ECO:0000256" key="8">
    <source>
        <dbReference type="ARBA" id="ARBA00023128"/>
    </source>
</evidence>
<evidence type="ECO:0000256" key="9">
    <source>
        <dbReference type="ARBA" id="ARBA00023136"/>
    </source>
</evidence>
<comment type="caution">
    <text evidence="10">The sequence shown here is derived from an EMBL/GenBank/DDBJ whole genome shotgun (WGS) entry which is preliminary data.</text>
</comment>
<dbReference type="GO" id="GO:0005743">
    <property type="term" value="C:mitochondrial inner membrane"/>
    <property type="evidence" value="ECO:0007669"/>
    <property type="project" value="UniProtKB-SubCell"/>
</dbReference>
<dbReference type="AlphaFoldDB" id="A0A7I8V9K8"/>
<evidence type="ECO:0000256" key="2">
    <source>
        <dbReference type="ARBA" id="ARBA00008317"/>
    </source>
</evidence>
<sequence length="175" mass="20745">MDDDRLYKAAMEQGSIFNKAIYYIFNIIEKPAKVFREKIVEPMRSEERPKYYHRRYQRVPDVGECRVGDQVCIHEANEQFKRDRQVDANILNILHERQLECEFYYGPYTPDANEKCKHLREQWEVAAGNFFTKYGDLGMTGSVVDAFMKQKHRMIWERRHGPVGSGMKQAEKEGQ</sequence>
<protein>
    <recommendedName>
        <fullName evidence="3">NADH dehydrogenase [ubiquinone] 1 beta subcomplex subunit 10</fullName>
    </recommendedName>
</protein>
<keyword evidence="6" id="KW-0999">Mitochondrion inner membrane</keyword>
<evidence type="ECO:0000256" key="5">
    <source>
        <dbReference type="ARBA" id="ARBA00022660"/>
    </source>
</evidence>
<keyword evidence="4" id="KW-0813">Transport</keyword>
<comment type="similarity">
    <text evidence="2">Belongs to the complex I NDUFB10 subunit family.</text>
</comment>
<keyword evidence="9" id="KW-0472">Membrane</keyword>
<keyword evidence="7" id="KW-0249">Electron transport</keyword>
<dbReference type="Pfam" id="PF10249">
    <property type="entry name" value="NDUFB10"/>
    <property type="match status" value="1"/>
</dbReference>
<evidence type="ECO:0000256" key="1">
    <source>
        <dbReference type="ARBA" id="ARBA00004443"/>
    </source>
</evidence>
<keyword evidence="5" id="KW-0679">Respiratory chain</keyword>
<dbReference type="Proteomes" id="UP000549394">
    <property type="component" value="Unassembled WGS sequence"/>
</dbReference>
<keyword evidence="11" id="KW-1185">Reference proteome</keyword>
<evidence type="ECO:0000256" key="3">
    <source>
        <dbReference type="ARBA" id="ARBA00014109"/>
    </source>
</evidence>
<reference evidence="10 11" key="1">
    <citation type="submission" date="2020-08" db="EMBL/GenBank/DDBJ databases">
        <authorList>
            <person name="Hejnol A."/>
        </authorList>
    </citation>
    <scope>NUCLEOTIDE SEQUENCE [LARGE SCALE GENOMIC DNA]</scope>
</reference>
<dbReference type="PANTHER" id="PTHR13094:SF1">
    <property type="entry name" value="NADH DEHYDROGENASE [UBIQUINONE] 1 BETA SUBCOMPLEX SUBUNIT 10"/>
    <property type="match status" value="1"/>
</dbReference>
<evidence type="ECO:0000256" key="6">
    <source>
        <dbReference type="ARBA" id="ARBA00022792"/>
    </source>
</evidence>
<evidence type="ECO:0000313" key="10">
    <source>
        <dbReference type="EMBL" id="CAD5113018.1"/>
    </source>
</evidence>
<dbReference type="OrthoDB" id="6017729at2759"/>